<reference evidence="1" key="1">
    <citation type="journal article" date="2014" name="Front. Microbiol.">
        <title>High frequency of phylogenetically diverse reductive dehalogenase-homologous genes in deep subseafloor sedimentary metagenomes.</title>
        <authorList>
            <person name="Kawai M."/>
            <person name="Futagami T."/>
            <person name="Toyoda A."/>
            <person name="Takaki Y."/>
            <person name="Nishi S."/>
            <person name="Hori S."/>
            <person name="Arai W."/>
            <person name="Tsubouchi T."/>
            <person name="Morono Y."/>
            <person name="Uchiyama I."/>
            <person name="Ito T."/>
            <person name="Fujiyama A."/>
            <person name="Inagaki F."/>
            <person name="Takami H."/>
        </authorList>
    </citation>
    <scope>NUCLEOTIDE SEQUENCE</scope>
    <source>
        <strain evidence="1">Expedition CK06-06</strain>
    </source>
</reference>
<accession>X1JNJ1</accession>
<feature type="non-terminal residue" evidence="1">
    <location>
        <position position="188"/>
    </location>
</feature>
<gene>
    <name evidence="1" type="ORF">S03H2_66715</name>
</gene>
<dbReference type="AlphaFoldDB" id="X1JNJ1"/>
<name>X1JNJ1_9ZZZZ</name>
<protein>
    <submittedName>
        <fullName evidence="1">Uncharacterized protein</fullName>
    </submittedName>
</protein>
<sequence>KNNGPLTSFMGAFLFGFRQGNNLRTWDKYVEEAIARKNINLVRDVSNSFFYCKDLRSVRKKDIELLSQMIRKEKPFNFLRKAKKNELLNLSFSLIRILVKIYKSHKKQMEILIRTLIERDKNNEYLYIYVDQLGFPTHRKEIDLSEWSSKNIESILDKLVELRGLDDQAQLLLLAIAETDFPSAMEVF</sequence>
<dbReference type="EMBL" id="BARU01043591">
    <property type="protein sequence ID" value="GAH82990.1"/>
    <property type="molecule type" value="Genomic_DNA"/>
</dbReference>
<organism evidence="1">
    <name type="scientific">marine sediment metagenome</name>
    <dbReference type="NCBI Taxonomy" id="412755"/>
    <lineage>
        <taxon>unclassified sequences</taxon>
        <taxon>metagenomes</taxon>
        <taxon>ecological metagenomes</taxon>
    </lineage>
</organism>
<feature type="non-terminal residue" evidence="1">
    <location>
        <position position="1"/>
    </location>
</feature>
<evidence type="ECO:0000313" key="1">
    <source>
        <dbReference type="EMBL" id="GAH82990.1"/>
    </source>
</evidence>
<comment type="caution">
    <text evidence="1">The sequence shown here is derived from an EMBL/GenBank/DDBJ whole genome shotgun (WGS) entry which is preliminary data.</text>
</comment>
<proteinExistence type="predicted"/>